<comment type="caution">
    <text evidence="8">The sequence shown here is derived from an EMBL/GenBank/DDBJ whole genome shotgun (WGS) entry which is preliminary data.</text>
</comment>
<dbReference type="GO" id="GO:0005886">
    <property type="term" value="C:plasma membrane"/>
    <property type="evidence" value="ECO:0007669"/>
    <property type="project" value="TreeGrafter"/>
</dbReference>
<gene>
    <name evidence="8" type="ORF">F8M41_002923</name>
</gene>
<keyword evidence="3 6" id="KW-1133">Transmembrane helix</keyword>
<dbReference type="Gene3D" id="1.20.1070.10">
    <property type="entry name" value="Rhodopsin 7-helix transmembrane proteins"/>
    <property type="match status" value="1"/>
</dbReference>
<feature type="transmembrane region" description="Helical" evidence="6">
    <location>
        <begin position="88"/>
        <end position="113"/>
    </location>
</feature>
<feature type="compositionally biased region" description="Polar residues" evidence="5">
    <location>
        <begin position="405"/>
        <end position="418"/>
    </location>
</feature>
<keyword evidence="4 6" id="KW-0472">Membrane</keyword>
<organism evidence="8 9">
    <name type="scientific">Gigaspora margarita</name>
    <dbReference type="NCBI Taxonomy" id="4874"/>
    <lineage>
        <taxon>Eukaryota</taxon>
        <taxon>Fungi</taxon>
        <taxon>Fungi incertae sedis</taxon>
        <taxon>Mucoromycota</taxon>
        <taxon>Glomeromycotina</taxon>
        <taxon>Glomeromycetes</taxon>
        <taxon>Diversisporales</taxon>
        <taxon>Gigasporaceae</taxon>
        <taxon>Gigaspora</taxon>
    </lineage>
</organism>
<proteinExistence type="predicted"/>
<dbReference type="PANTHER" id="PTHR23112">
    <property type="entry name" value="G PROTEIN-COUPLED RECEPTOR 157-RELATED"/>
    <property type="match status" value="1"/>
</dbReference>
<evidence type="ECO:0000256" key="3">
    <source>
        <dbReference type="ARBA" id="ARBA00022989"/>
    </source>
</evidence>
<feature type="transmembrane region" description="Helical" evidence="6">
    <location>
        <begin position="55"/>
        <end position="76"/>
    </location>
</feature>
<evidence type="ECO:0000259" key="7">
    <source>
        <dbReference type="PROSITE" id="PS50261"/>
    </source>
</evidence>
<evidence type="ECO:0000256" key="4">
    <source>
        <dbReference type="ARBA" id="ARBA00023136"/>
    </source>
</evidence>
<dbReference type="GO" id="GO:0007166">
    <property type="term" value="P:cell surface receptor signaling pathway"/>
    <property type="evidence" value="ECO:0007669"/>
    <property type="project" value="InterPro"/>
</dbReference>
<feature type="region of interest" description="Disordered" evidence="5">
    <location>
        <begin position="405"/>
        <end position="435"/>
    </location>
</feature>
<feature type="domain" description="G-protein coupled receptors family 2 profile 2" evidence="7">
    <location>
        <begin position="12"/>
        <end position="283"/>
    </location>
</feature>
<evidence type="ECO:0000256" key="5">
    <source>
        <dbReference type="SAM" id="MobiDB-lite"/>
    </source>
</evidence>
<dbReference type="GO" id="GO:0004930">
    <property type="term" value="F:G protein-coupled receptor activity"/>
    <property type="evidence" value="ECO:0007669"/>
    <property type="project" value="TreeGrafter"/>
</dbReference>
<evidence type="ECO:0000313" key="9">
    <source>
        <dbReference type="Proteomes" id="UP000439903"/>
    </source>
</evidence>
<reference evidence="8 9" key="1">
    <citation type="journal article" date="2019" name="Environ. Microbiol.">
        <title>At the nexus of three kingdoms: the genome of the mycorrhizal fungus Gigaspora margarita provides insights into plant, endobacterial and fungal interactions.</title>
        <authorList>
            <person name="Venice F."/>
            <person name="Ghignone S."/>
            <person name="Salvioli di Fossalunga A."/>
            <person name="Amselem J."/>
            <person name="Novero M."/>
            <person name="Xianan X."/>
            <person name="Sedzielewska Toro K."/>
            <person name="Morin E."/>
            <person name="Lipzen A."/>
            <person name="Grigoriev I.V."/>
            <person name="Henrissat B."/>
            <person name="Martin F.M."/>
            <person name="Bonfante P."/>
        </authorList>
    </citation>
    <scope>NUCLEOTIDE SEQUENCE [LARGE SCALE GENOMIC DNA]</scope>
    <source>
        <strain evidence="8 9">BEG34</strain>
    </source>
</reference>
<comment type="subcellular location">
    <subcellularLocation>
        <location evidence="1">Membrane</location>
        <topology evidence="1">Multi-pass membrane protein</topology>
    </subcellularLocation>
</comment>
<feature type="transmembrane region" description="Helical" evidence="6">
    <location>
        <begin position="258"/>
        <end position="279"/>
    </location>
</feature>
<dbReference type="GO" id="GO:0007189">
    <property type="term" value="P:adenylate cyclase-activating G protein-coupled receptor signaling pathway"/>
    <property type="evidence" value="ECO:0007669"/>
    <property type="project" value="TreeGrafter"/>
</dbReference>
<keyword evidence="2 6" id="KW-0812">Transmembrane</keyword>
<keyword evidence="9" id="KW-1185">Reference proteome</keyword>
<dbReference type="OrthoDB" id="3251871at2759"/>
<feature type="transmembrane region" description="Helical" evidence="6">
    <location>
        <begin position="20"/>
        <end position="43"/>
    </location>
</feature>
<protein>
    <recommendedName>
        <fullName evidence="7">G-protein coupled receptors family 2 profile 2 domain-containing protein</fullName>
    </recommendedName>
</protein>
<evidence type="ECO:0000256" key="6">
    <source>
        <dbReference type="SAM" id="Phobius"/>
    </source>
</evidence>
<dbReference type="AlphaFoldDB" id="A0A8H4AYE7"/>
<feature type="transmembrane region" description="Helical" evidence="6">
    <location>
        <begin position="168"/>
        <end position="193"/>
    </location>
</feature>
<dbReference type="EMBL" id="WTPW01000126">
    <property type="protein sequence ID" value="KAF0544262.1"/>
    <property type="molecule type" value="Genomic_DNA"/>
</dbReference>
<dbReference type="Proteomes" id="UP000439903">
    <property type="component" value="Unassembled WGS sequence"/>
</dbReference>
<feature type="transmembrane region" description="Helical" evidence="6">
    <location>
        <begin position="125"/>
        <end position="143"/>
    </location>
</feature>
<accession>A0A8H4AYE7</accession>
<evidence type="ECO:0000313" key="8">
    <source>
        <dbReference type="EMBL" id="KAF0544262.1"/>
    </source>
</evidence>
<dbReference type="PROSITE" id="PS50261">
    <property type="entry name" value="G_PROTEIN_RECEP_F2_4"/>
    <property type="match status" value="1"/>
</dbReference>
<evidence type="ECO:0000256" key="1">
    <source>
        <dbReference type="ARBA" id="ARBA00004141"/>
    </source>
</evidence>
<dbReference type="InterPro" id="IPR017981">
    <property type="entry name" value="GPCR_2-like_7TM"/>
</dbReference>
<sequence>MASITPITEDQFAVVYNICVPLFTISLISSIASCVTFGFIRLYYPKLADRVTFRLSFAALFSDIGFSGHYLGLFLWSTPGLLCGYLAWASVFFTLASVFFTVCIAMNLHIIFINEYRGRYKFEKYYFTFAFSLALLLSLLPIIDNMYGFDDTESGCWYRNSGQEYNIIWQWATLFGWVHASILYCAIVIIMVIQKLKNLSEKVDEFDSSTSGFPTLINKTVISSIVRRIVWYPMVPLASQFFSSSVETHAYFDHAISYPLFILCFVGTSLQGLLNALVFSQDIAVIRAFQAIKLQWWTSNVNSYESQYPHRSYNKAITDEFSTSENFIELKTLNRNKADIIINNDIVDDDINDDITNNNNRNIVLQPSFLEWLRYMLLIKLFSPPKSSPQLSQLISTKCLSPINSSAGNKPNTSSSMFGKNDSKQDITLDNQNGDQVDNLVLPEQPIHLIDSVKDSSSELSSYCLNPPISSDHLIGSTSSNQANISIINNTNLINTSNCTVGGDEGLIDVIFANGEQIKKGSEEFTKIFSSDIDISQEIEMVKLKLKIL</sequence>
<evidence type="ECO:0000256" key="2">
    <source>
        <dbReference type="ARBA" id="ARBA00022692"/>
    </source>
</evidence>
<name>A0A8H4AYE7_GIGMA</name>
<dbReference type="PANTHER" id="PTHR23112:SF0">
    <property type="entry name" value="TRANSMEMBRANE PROTEIN 116"/>
    <property type="match status" value="1"/>
</dbReference>